<dbReference type="SUPFAM" id="SSF52210">
    <property type="entry name" value="Succinyl-CoA synthetase domains"/>
    <property type="match status" value="1"/>
</dbReference>
<dbReference type="OrthoDB" id="4540492at2759"/>
<dbReference type="SUPFAM" id="SSF103473">
    <property type="entry name" value="MFS general substrate transporter"/>
    <property type="match status" value="1"/>
</dbReference>
<feature type="transmembrane region" description="Helical" evidence="7">
    <location>
        <begin position="163"/>
        <end position="181"/>
    </location>
</feature>
<keyword evidence="4 7" id="KW-0812">Transmembrane</keyword>
<reference evidence="9" key="1">
    <citation type="journal article" date="2020" name="Fungal Divers.">
        <title>Resolving the Mortierellaceae phylogeny through synthesis of multi-gene phylogenetics and phylogenomics.</title>
        <authorList>
            <person name="Vandepol N."/>
            <person name="Liber J."/>
            <person name="Desiro A."/>
            <person name="Na H."/>
            <person name="Kennedy M."/>
            <person name="Barry K."/>
            <person name="Grigoriev I.V."/>
            <person name="Miller A.N."/>
            <person name="O'Donnell K."/>
            <person name="Stajich J.E."/>
            <person name="Bonito G."/>
        </authorList>
    </citation>
    <scope>NUCLEOTIDE SEQUENCE</scope>
    <source>
        <strain evidence="9">KOD948</strain>
    </source>
</reference>
<evidence type="ECO:0000256" key="5">
    <source>
        <dbReference type="ARBA" id="ARBA00022989"/>
    </source>
</evidence>
<dbReference type="InterPro" id="IPR020846">
    <property type="entry name" value="MFS_dom"/>
</dbReference>
<evidence type="ECO:0000256" key="6">
    <source>
        <dbReference type="ARBA" id="ARBA00023136"/>
    </source>
</evidence>
<dbReference type="Gene3D" id="1.20.1250.20">
    <property type="entry name" value="MFS general substrate transporter like domains"/>
    <property type="match status" value="1"/>
</dbReference>
<protein>
    <recommendedName>
        <fullName evidence="8">Major facilitator superfamily (MFS) profile domain-containing protein</fullName>
    </recommendedName>
</protein>
<keyword evidence="3" id="KW-0813">Transport</keyword>
<dbReference type="InterPro" id="IPR016102">
    <property type="entry name" value="Succinyl-CoA_synth-like"/>
</dbReference>
<dbReference type="Gene3D" id="3.40.50.261">
    <property type="entry name" value="Succinyl-CoA synthetase domains"/>
    <property type="match status" value="1"/>
</dbReference>
<dbReference type="Pfam" id="PF00083">
    <property type="entry name" value="Sugar_tr"/>
    <property type="match status" value="2"/>
</dbReference>
<evidence type="ECO:0000256" key="1">
    <source>
        <dbReference type="ARBA" id="ARBA00004141"/>
    </source>
</evidence>
<comment type="subcellular location">
    <subcellularLocation>
        <location evidence="1">Membrane</location>
        <topology evidence="1">Multi-pass membrane protein</topology>
    </subcellularLocation>
</comment>
<accession>A0A9P6QIF1</accession>
<feature type="transmembrane region" description="Helical" evidence="7">
    <location>
        <begin position="500"/>
        <end position="519"/>
    </location>
</feature>
<feature type="transmembrane region" description="Helical" evidence="7">
    <location>
        <begin position="134"/>
        <end position="157"/>
    </location>
</feature>
<dbReference type="PROSITE" id="PS50850">
    <property type="entry name" value="MFS"/>
    <property type="match status" value="1"/>
</dbReference>
<dbReference type="PROSITE" id="PS00216">
    <property type="entry name" value="SUGAR_TRANSPORT_1"/>
    <property type="match status" value="1"/>
</dbReference>
<organism evidence="9 10">
    <name type="scientific">Mortierella polycephala</name>
    <dbReference type="NCBI Taxonomy" id="41804"/>
    <lineage>
        <taxon>Eukaryota</taxon>
        <taxon>Fungi</taxon>
        <taxon>Fungi incertae sedis</taxon>
        <taxon>Mucoromycota</taxon>
        <taxon>Mortierellomycotina</taxon>
        <taxon>Mortierellomycetes</taxon>
        <taxon>Mortierellales</taxon>
        <taxon>Mortierellaceae</taxon>
        <taxon>Mortierella</taxon>
    </lineage>
</organism>
<evidence type="ECO:0000256" key="2">
    <source>
        <dbReference type="ARBA" id="ARBA00010992"/>
    </source>
</evidence>
<evidence type="ECO:0000313" key="9">
    <source>
        <dbReference type="EMBL" id="KAG0266607.1"/>
    </source>
</evidence>
<comment type="similarity">
    <text evidence="2">Belongs to the major facilitator superfamily. Sugar transporter (TC 2.A.1.1) family.</text>
</comment>
<evidence type="ECO:0000256" key="3">
    <source>
        <dbReference type="ARBA" id="ARBA00022448"/>
    </source>
</evidence>
<feature type="transmembrane region" description="Helical" evidence="7">
    <location>
        <begin position="220"/>
        <end position="242"/>
    </location>
</feature>
<dbReference type="PROSITE" id="PS00217">
    <property type="entry name" value="SUGAR_TRANSPORT_2"/>
    <property type="match status" value="1"/>
</dbReference>
<dbReference type="EMBL" id="JAAAJA010000015">
    <property type="protein sequence ID" value="KAG0266607.1"/>
    <property type="molecule type" value="Genomic_DNA"/>
</dbReference>
<feature type="transmembrane region" description="Helical" evidence="7">
    <location>
        <begin position="103"/>
        <end position="122"/>
    </location>
</feature>
<evidence type="ECO:0000256" key="4">
    <source>
        <dbReference type="ARBA" id="ARBA00022692"/>
    </source>
</evidence>
<dbReference type="PANTHER" id="PTHR23503">
    <property type="entry name" value="SOLUTE CARRIER FAMILY 2"/>
    <property type="match status" value="1"/>
</dbReference>
<feature type="transmembrane region" description="Helical" evidence="7">
    <location>
        <begin position="437"/>
        <end position="462"/>
    </location>
</feature>
<dbReference type="InterPro" id="IPR005828">
    <property type="entry name" value="MFS_sugar_transport-like"/>
</dbReference>
<feature type="domain" description="Major facilitator superfamily (MFS) profile" evidence="8">
    <location>
        <begin position="39"/>
        <end position="527"/>
    </location>
</feature>
<dbReference type="InterPro" id="IPR005829">
    <property type="entry name" value="Sugar_transporter_CS"/>
</dbReference>
<keyword evidence="10" id="KW-1185">Reference proteome</keyword>
<dbReference type="InterPro" id="IPR045263">
    <property type="entry name" value="GLUT"/>
</dbReference>
<keyword evidence="6 7" id="KW-0472">Membrane</keyword>
<feature type="transmembrane region" description="Helical" evidence="7">
    <location>
        <begin position="382"/>
        <end position="404"/>
    </location>
</feature>
<dbReference type="GO" id="GO:0016020">
    <property type="term" value="C:membrane"/>
    <property type="evidence" value="ECO:0007669"/>
    <property type="project" value="UniProtKB-SubCell"/>
</dbReference>
<evidence type="ECO:0000256" key="7">
    <source>
        <dbReference type="SAM" id="Phobius"/>
    </source>
</evidence>
<dbReference type="AlphaFoldDB" id="A0A9P6QIF1"/>
<dbReference type="PRINTS" id="PR00171">
    <property type="entry name" value="SUGRTRNSPORT"/>
</dbReference>
<feature type="transmembrane region" description="Helical" evidence="7">
    <location>
        <begin position="474"/>
        <end position="494"/>
    </location>
</feature>
<dbReference type="InterPro" id="IPR036259">
    <property type="entry name" value="MFS_trans_sf"/>
</dbReference>
<keyword evidence="5 7" id="KW-1133">Transmembrane helix</keyword>
<dbReference type="GO" id="GO:0015149">
    <property type="term" value="F:hexose transmembrane transporter activity"/>
    <property type="evidence" value="ECO:0007669"/>
    <property type="project" value="TreeGrafter"/>
</dbReference>
<dbReference type="PANTHER" id="PTHR23503:SF8">
    <property type="entry name" value="FACILITATED GLUCOSE TRANSPORTER PROTEIN 1"/>
    <property type="match status" value="1"/>
</dbReference>
<name>A0A9P6QIF1_9FUNG</name>
<gene>
    <name evidence="9" type="ORF">BG011_001796</name>
</gene>
<evidence type="ECO:0000259" key="8">
    <source>
        <dbReference type="PROSITE" id="PS50850"/>
    </source>
</evidence>
<dbReference type="Proteomes" id="UP000726737">
    <property type="component" value="Unassembled WGS sequence"/>
</dbReference>
<comment type="caution">
    <text evidence="9">The sequence shown here is derived from an EMBL/GenBank/DDBJ whole genome shotgun (WGS) entry which is preliminary data.</text>
</comment>
<evidence type="ECO:0000313" key="10">
    <source>
        <dbReference type="Proteomes" id="UP000726737"/>
    </source>
</evidence>
<feature type="transmembrane region" description="Helical" evidence="7">
    <location>
        <begin position="411"/>
        <end position="431"/>
    </location>
</feature>
<feature type="transmembrane region" description="Helical" evidence="7">
    <location>
        <begin position="193"/>
        <end position="214"/>
    </location>
</feature>
<dbReference type="InterPro" id="IPR003663">
    <property type="entry name" value="Sugar/inositol_transpt"/>
</dbReference>
<sequence>MGHAGAIIAGGKGGAEDKIKALESAGVIVSQSPAKLGVLMRAAMEKAGLYGHHIGELNSPQEVITTCHDPQYPDPPELGGYQNNGIGTKGSLPTCIPMTNSEWSILVATLSIGGLIGSLFVGSRLADRLGRRSALMVNNASLSIGSVIMGCASTFGAMLFGRFLIGIGCGAVTVIVPMYLAEVSPPELRGTLGVMNQLGIVVGILFSQVLGLYFSTPTGWRTILLAGAGLSAIQVLLLPLCFESPRYLALQPGGAVRAKKALQVLRGRQDVAKEIRGWAQQDDRAVVAEEEGHAAGTSPLLHESNDALLAGAEDEDETLQPKIFNSLNSGSGISVSDFVTLPRYRRPAIILLHVQLCQQLSGINGVIFYSTAIMSQILPSSGAMITVYISMVNVIMTLIAAYLMDKAGRRTLLMTSGTAMSINSVLLAISLNYEIPMLSAVSIIGFVASFAIGLGPIPFLIIPEVVDTTAVASASAFALSINWTANFLVSVMFLKLREWWGGNVFYIFGVLLAGLTMTTKSLVPETRGKTVEEVARTWQPAYAN</sequence>
<proteinExistence type="inferred from homology"/>